<feature type="compositionally biased region" description="Low complexity" evidence="1">
    <location>
        <begin position="14"/>
        <end position="27"/>
    </location>
</feature>
<evidence type="ECO:0000313" key="3">
    <source>
        <dbReference type="Proteomes" id="UP000297814"/>
    </source>
</evidence>
<organism evidence="2 3">
    <name type="scientific">Botrytis hyacinthi</name>
    <dbReference type="NCBI Taxonomy" id="278943"/>
    <lineage>
        <taxon>Eukaryota</taxon>
        <taxon>Fungi</taxon>
        <taxon>Dikarya</taxon>
        <taxon>Ascomycota</taxon>
        <taxon>Pezizomycotina</taxon>
        <taxon>Leotiomycetes</taxon>
        <taxon>Helotiales</taxon>
        <taxon>Sclerotiniaceae</taxon>
        <taxon>Botrytis</taxon>
    </lineage>
</organism>
<dbReference type="EMBL" id="PQXK01000044">
    <property type="protein sequence ID" value="TGO39973.1"/>
    <property type="molecule type" value="Genomic_DNA"/>
</dbReference>
<protein>
    <submittedName>
        <fullName evidence="2">Uncharacterized protein</fullName>
    </submittedName>
</protein>
<dbReference type="AlphaFoldDB" id="A0A4Z1H3U1"/>
<evidence type="ECO:0000313" key="2">
    <source>
        <dbReference type="EMBL" id="TGO39973.1"/>
    </source>
</evidence>
<proteinExistence type="predicted"/>
<feature type="region of interest" description="Disordered" evidence="1">
    <location>
        <begin position="1"/>
        <end position="29"/>
    </location>
</feature>
<dbReference type="Proteomes" id="UP000297814">
    <property type="component" value="Unassembled WGS sequence"/>
</dbReference>
<sequence length="89" mass="9450">MVVIKRKMVNSEDSGGSNAGAGPSAAAGDEERPIVCRGVTLGYAQRPDIRSTEEGYSGLRRDFCGGLSIEKQIGARHVRAIMSISNLLN</sequence>
<name>A0A4Z1H3U1_9HELO</name>
<comment type="caution">
    <text evidence="2">The sequence shown here is derived from an EMBL/GenBank/DDBJ whole genome shotgun (WGS) entry which is preliminary data.</text>
</comment>
<evidence type="ECO:0000256" key="1">
    <source>
        <dbReference type="SAM" id="MobiDB-lite"/>
    </source>
</evidence>
<gene>
    <name evidence="2" type="ORF">BHYA_0044g00140</name>
</gene>
<keyword evidence="3" id="KW-1185">Reference proteome</keyword>
<accession>A0A4Z1H3U1</accession>
<reference evidence="2 3" key="1">
    <citation type="submission" date="2017-12" db="EMBL/GenBank/DDBJ databases">
        <title>Comparative genomics of Botrytis spp.</title>
        <authorList>
            <person name="Valero-Jimenez C.A."/>
            <person name="Tapia P."/>
            <person name="Veloso J."/>
            <person name="Silva-Moreno E."/>
            <person name="Staats M."/>
            <person name="Valdes J.H."/>
            <person name="Van Kan J.A.L."/>
        </authorList>
    </citation>
    <scope>NUCLEOTIDE SEQUENCE [LARGE SCALE GENOMIC DNA]</scope>
    <source>
        <strain evidence="2 3">Bh0001</strain>
    </source>
</reference>